<dbReference type="SUPFAM" id="SSF161098">
    <property type="entry name" value="MetI-like"/>
    <property type="match status" value="1"/>
</dbReference>
<sequence>MNLLQKKFRPVEFIIEQLIKSVSFVSFAVIILIFLFVFREALPIFSQKEKTVPKEELQTGSYGEEPTIDLQNQTSNLDNQSKNKDEATIKNLLGNEWQPVGLEPKYGLRPLFLGSLKVTFIALIIGAPLAILAAIFSSLFAPKKIKEFIKPSIELLSSFPSVVIGFFALVTLATFLQNIFGYTFRLNAFVGGIAMAIAIIPIIYTITEDALNAVPKYYSEASLALGASKWQTALFVVVPAATPGIFAALLLGFGRAFGETMIVLMATGNAALNSLNIFDPVRTLSATIGAEMAEVVFGDVHYSVLFFIGSLLFIITFIINAIAEFYVRAKLMKRFRGE</sequence>
<dbReference type="EMBL" id="JARGDL010000021">
    <property type="protein sequence ID" value="MDF1612914.1"/>
    <property type="molecule type" value="Genomic_DNA"/>
</dbReference>
<dbReference type="InterPro" id="IPR011864">
    <property type="entry name" value="Phosphate_PstC"/>
</dbReference>
<keyword evidence="3 5" id="KW-1133">Transmembrane helix</keyword>
<dbReference type="PANTHER" id="PTHR42727">
    <property type="entry name" value="PHOSPHATE TRANSPORT SYSTEM PERMEASE PROTEIN"/>
    <property type="match status" value="1"/>
</dbReference>
<dbReference type="Pfam" id="PF00528">
    <property type="entry name" value="BPD_transp_1"/>
    <property type="match status" value="1"/>
</dbReference>
<comment type="similarity">
    <text evidence="6">Belongs to the binding-protein-dependent transport system permease family. CysTW subfamily.</text>
</comment>
<evidence type="ECO:0000256" key="1">
    <source>
        <dbReference type="ARBA" id="ARBA00004651"/>
    </source>
</evidence>
<keyword evidence="6" id="KW-1003">Cell membrane</keyword>
<evidence type="ECO:0000313" key="9">
    <source>
        <dbReference type="EMBL" id="MDF1612914.1"/>
    </source>
</evidence>
<comment type="subcellular location">
    <subcellularLocation>
        <location evidence="1 5">Cell membrane</location>
        <topology evidence="1 5">Multi-pass membrane protein</topology>
    </subcellularLocation>
</comment>
<comment type="caution">
    <text evidence="9">The sequence shown here is derived from an EMBL/GenBank/DDBJ whole genome shotgun (WGS) entry which is preliminary data.</text>
</comment>
<dbReference type="PANTHER" id="PTHR42727:SF1">
    <property type="entry name" value="PHOSPHATE TRANSPORT SYSTEM PERMEASE"/>
    <property type="match status" value="1"/>
</dbReference>
<feature type="transmembrane region" description="Helical" evidence="5">
    <location>
        <begin position="188"/>
        <end position="211"/>
    </location>
</feature>
<dbReference type="InterPro" id="IPR035906">
    <property type="entry name" value="MetI-like_sf"/>
</dbReference>
<evidence type="ECO:0000313" key="10">
    <source>
        <dbReference type="Proteomes" id="UP001221302"/>
    </source>
</evidence>
<dbReference type="GO" id="GO:0005315">
    <property type="term" value="F:phosphate transmembrane transporter activity"/>
    <property type="evidence" value="ECO:0007669"/>
    <property type="project" value="InterPro"/>
</dbReference>
<dbReference type="RefSeq" id="WP_321536713.1">
    <property type="nucleotide sequence ID" value="NZ_JARGDL010000021.1"/>
</dbReference>
<keyword evidence="4 5" id="KW-0472">Membrane</keyword>
<evidence type="ECO:0000256" key="4">
    <source>
        <dbReference type="ARBA" id="ARBA00023136"/>
    </source>
</evidence>
<evidence type="ECO:0000256" key="3">
    <source>
        <dbReference type="ARBA" id="ARBA00022989"/>
    </source>
</evidence>
<feature type="domain" description="ABC transmembrane type-1" evidence="8">
    <location>
        <begin position="112"/>
        <end position="323"/>
    </location>
</feature>
<feature type="transmembrane region" description="Helical" evidence="5">
    <location>
        <begin position="118"/>
        <end position="141"/>
    </location>
</feature>
<feature type="region of interest" description="Disordered" evidence="7">
    <location>
        <begin position="56"/>
        <end position="82"/>
    </location>
</feature>
<feature type="transmembrane region" description="Helical" evidence="5">
    <location>
        <begin position="232"/>
        <end position="253"/>
    </location>
</feature>
<dbReference type="Proteomes" id="UP001221302">
    <property type="component" value="Unassembled WGS sequence"/>
</dbReference>
<dbReference type="Gene3D" id="1.10.3720.10">
    <property type="entry name" value="MetI-like"/>
    <property type="match status" value="1"/>
</dbReference>
<keyword evidence="2 5" id="KW-0812">Transmembrane</keyword>
<evidence type="ECO:0000256" key="7">
    <source>
        <dbReference type="SAM" id="MobiDB-lite"/>
    </source>
</evidence>
<dbReference type="CDD" id="cd06261">
    <property type="entry name" value="TM_PBP2"/>
    <property type="match status" value="1"/>
</dbReference>
<dbReference type="PROSITE" id="PS50928">
    <property type="entry name" value="ABC_TM1"/>
    <property type="match status" value="1"/>
</dbReference>
<evidence type="ECO:0000259" key="8">
    <source>
        <dbReference type="PROSITE" id="PS50928"/>
    </source>
</evidence>
<dbReference type="GO" id="GO:0006817">
    <property type="term" value="P:phosphate ion transport"/>
    <property type="evidence" value="ECO:0007669"/>
    <property type="project" value="UniProtKB-KW"/>
</dbReference>
<evidence type="ECO:0000256" key="2">
    <source>
        <dbReference type="ARBA" id="ARBA00022692"/>
    </source>
</evidence>
<organism evidence="9 10">
    <name type="scientific">Stygiobacter electus</name>
    <dbReference type="NCBI Taxonomy" id="3032292"/>
    <lineage>
        <taxon>Bacteria</taxon>
        <taxon>Pseudomonadati</taxon>
        <taxon>Ignavibacteriota</taxon>
        <taxon>Ignavibacteria</taxon>
        <taxon>Ignavibacteriales</taxon>
        <taxon>Melioribacteraceae</taxon>
        <taxon>Stygiobacter</taxon>
    </lineage>
</organism>
<gene>
    <name evidence="9" type="primary">pstC</name>
    <name evidence="9" type="ORF">P0M35_12185</name>
</gene>
<protein>
    <recommendedName>
        <fullName evidence="6">Phosphate transport system permease protein</fullName>
    </recommendedName>
</protein>
<reference evidence="9" key="1">
    <citation type="submission" date="2023-03" db="EMBL/GenBank/DDBJ databases">
        <title>Stygiobacter electus gen. nov., sp. nov., facultatively anaerobic thermotolerant bacterium of the class Ignavibacteria from a well of Yessentuki mineral water deposit.</title>
        <authorList>
            <person name="Podosokorskaya O.A."/>
            <person name="Elcheninov A.G."/>
            <person name="Petrova N.F."/>
            <person name="Zavarzina D.G."/>
            <person name="Kublanov I.V."/>
            <person name="Merkel A.Y."/>
        </authorList>
    </citation>
    <scope>NUCLEOTIDE SEQUENCE</scope>
    <source>
        <strain evidence="9">09-Me</strain>
    </source>
</reference>
<feature type="compositionally biased region" description="Polar residues" evidence="7">
    <location>
        <begin position="69"/>
        <end position="80"/>
    </location>
</feature>
<evidence type="ECO:0000256" key="6">
    <source>
        <dbReference type="RuleBase" id="RU363054"/>
    </source>
</evidence>
<keyword evidence="5" id="KW-0813">Transport</keyword>
<dbReference type="AlphaFoldDB" id="A0AAE3P200"/>
<dbReference type="InterPro" id="IPR000515">
    <property type="entry name" value="MetI-like"/>
</dbReference>
<feature type="transmembrane region" description="Helical" evidence="5">
    <location>
        <begin position="153"/>
        <end position="176"/>
    </location>
</feature>
<feature type="transmembrane region" description="Helical" evidence="5">
    <location>
        <begin position="21"/>
        <end position="38"/>
    </location>
</feature>
<comment type="function">
    <text evidence="6">Part of the binding-protein-dependent transport system for phosphate; probably responsible for the translocation of the substrate across the membrane.</text>
</comment>
<dbReference type="NCBIfam" id="TIGR02138">
    <property type="entry name" value="phosphate_pstC"/>
    <property type="match status" value="1"/>
</dbReference>
<dbReference type="GO" id="GO:0005886">
    <property type="term" value="C:plasma membrane"/>
    <property type="evidence" value="ECO:0007669"/>
    <property type="project" value="UniProtKB-SubCell"/>
</dbReference>
<evidence type="ECO:0000256" key="5">
    <source>
        <dbReference type="RuleBase" id="RU363032"/>
    </source>
</evidence>
<proteinExistence type="inferred from homology"/>
<keyword evidence="10" id="KW-1185">Reference proteome</keyword>
<accession>A0AAE3P200</accession>
<keyword evidence="6" id="KW-0592">Phosphate transport</keyword>
<feature type="transmembrane region" description="Helical" evidence="5">
    <location>
        <begin position="304"/>
        <end position="327"/>
    </location>
</feature>
<name>A0AAE3P200_9BACT</name>